<dbReference type="EMBL" id="BK032771">
    <property type="protein sequence ID" value="DAF59541.1"/>
    <property type="molecule type" value="Genomic_DNA"/>
</dbReference>
<name>A0A8S5T873_9CAUD</name>
<feature type="region of interest" description="Disordered" evidence="1">
    <location>
        <begin position="221"/>
        <end position="243"/>
    </location>
</feature>
<organism evidence="2">
    <name type="scientific">Podoviridae sp. ctU557</name>
    <dbReference type="NCBI Taxonomy" id="2827736"/>
    <lineage>
        <taxon>Viruses</taxon>
        <taxon>Duplodnaviria</taxon>
        <taxon>Heunggongvirae</taxon>
        <taxon>Uroviricota</taxon>
        <taxon>Caudoviricetes</taxon>
    </lineage>
</organism>
<proteinExistence type="predicted"/>
<evidence type="ECO:0000256" key="1">
    <source>
        <dbReference type="SAM" id="MobiDB-lite"/>
    </source>
</evidence>
<protein>
    <submittedName>
        <fullName evidence="2">Uncharacterized protein</fullName>
    </submittedName>
</protein>
<feature type="compositionally biased region" description="Polar residues" evidence="1">
    <location>
        <begin position="12"/>
        <end position="70"/>
    </location>
</feature>
<reference evidence="2" key="1">
    <citation type="journal article" date="2021" name="Proc. Natl. Acad. Sci. U.S.A.">
        <title>A Catalog of Tens of Thousands of Viruses from Human Metagenomes Reveals Hidden Associations with Chronic Diseases.</title>
        <authorList>
            <person name="Tisza M.J."/>
            <person name="Buck C.B."/>
        </authorList>
    </citation>
    <scope>NUCLEOTIDE SEQUENCE</scope>
    <source>
        <strain evidence="2">CtU557</strain>
    </source>
</reference>
<evidence type="ECO:0000313" key="2">
    <source>
        <dbReference type="EMBL" id="DAF59541.1"/>
    </source>
</evidence>
<sequence>MNNSPTEGVDQSPASNEPTGQTTEQLQSAEQSNQDANSREQSQGSVSEDTAQQNTETQKQTYEQGGTTQADDGLAKFAKAQGFDLETASDDVKRALKLAHDNQRAYRNATSNKSISEATEDLGDGSLKAEVENLKYENRVNQFWQGENRDRSLEPVMVEILNEKVAELTPQFGEEQARMYAKTLSRDLDTLYDMARLRSGANTNASVDVEAIRREERESINKQLQGGAPQSHAVQGGQPKKPQITAEWLTNVYNPRDPEHIKLLQEAGLR</sequence>
<feature type="region of interest" description="Disordered" evidence="1">
    <location>
        <begin position="1"/>
        <end position="73"/>
    </location>
</feature>
<accession>A0A8S5T873</accession>